<gene>
    <name evidence="1" type="ORF">QFC21_001146</name>
</gene>
<sequence>MSVSFTYLPPLSTLGRTFNEPSLSSHLLFTEFGSDVALVARQYLKKRPPTLESLSNYADSAYIILPPLLSCNELIAETQHLIGESISSNLTSLNAPILPVVPGQWEVMGMQAMQREDKIIRLYQDVSRWLKSIEKTERTGLLSAALTSIEKGMMERSPALLFHDDIDDEDEVDLHDDIDDEEEVDLEPYSREAAACALFEHATGEPWQSRELRAALAAAYPVEPSNKDIQQRLEEAVTLVENNFGPTADNALFNLVKSGIIATAKKYQKMFESVD</sequence>
<dbReference type="Proteomes" id="UP001227268">
    <property type="component" value="Unassembled WGS sequence"/>
</dbReference>
<comment type="caution">
    <text evidence="1">The sequence shown here is derived from an EMBL/GenBank/DDBJ whole genome shotgun (WGS) entry which is preliminary data.</text>
</comment>
<name>A0ACC2W9F3_9TREE</name>
<dbReference type="EMBL" id="JASBWT010000002">
    <property type="protein sequence ID" value="KAJ9107686.1"/>
    <property type="molecule type" value="Genomic_DNA"/>
</dbReference>
<protein>
    <submittedName>
        <fullName evidence="1">Uncharacterized protein</fullName>
    </submittedName>
</protein>
<keyword evidence="2" id="KW-1185">Reference proteome</keyword>
<reference evidence="1" key="1">
    <citation type="submission" date="2023-04" db="EMBL/GenBank/DDBJ databases">
        <title>Draft Genome sequencing of Naganishia species isolated from polar environments using Oxford Nanopore Technology.</title>
        <authorList>
            <person name="Leo P."/>
            <person name="Venkateswaran K."/>
        </authorList>
    </citation>
    <scope>NUCLEOTIDE SEQUENCE</scope>
    <source>
        <strain evidence="1">MNA-CCFEE 5423</strain>
    </source>
</reference>
<accession>A0ACC2W9F3</accession>
<proteinExistence type="predicted"/>
<evidence type="ECO:0000313" key="2">
    <source>
        <dbReference type="Proteomes" id="UP001227268"/>
    </source>
</evidence>
<evidence type="ECO:0000313" key="1">
    <source>
        <dbReference type="EMBL" id="KAJ9107686.1"/>
    </source>
</evidence>
<organism evidence="1 2">
    <name type="scientific">Naganishia friedmannii</name>
    <dbReference type="NCBI Taxonomy" id="89922"/>
    <lineage>
        <taxon>Eukaryota</taxon>
        <taxon>Fungi</taxon>
        <taxon>Dikarya</taxon>
        <taxon>Basidiomycota</taxon>
        <taxon>Agaricomycotina</taxon>
        <taxon>Tremellomycetes</taxon>
        <taxon>Filobasidiales</taxon>
        <taxon>Filobasidiaceae</taxon>
        <taxon>Naganishia</taxon>
    </lineage>
</organism>